<organism evidence="1 2">
    <name type="scientific">Paenibacillus marchantiophytorum</name>
    <dbReference type="NCBI Taxonomy" id="1619310"/>
    <lineage>
        <taxon>Bacteria</taxon>
        <taxon>Bacillati</taxon>
        <taxon>Bacillota</taxon>
        <taxon>Bacilli</taxon>
        <taxon>Bacillales</taxon>
        <taxon>Paenibacillaceae</taxon>
        <taxon>Paenibacillus</taxon>
    </lineage>
</organism>
<evidence type="ECO:0000313" key="1">
    <source>
        <dbReference type="EMBL" id="GGI46645.1"/>
    </source>
</evidence>
<dbReference type="EMBL" id="BMHE01000006">
    <property type="protein sequence ID" value="GGI46645.1"/>
    <property type="molecule type" value="Genomic_DNA"/>
</dbReference>
<dbReference type="RefSeq" id="WP_189010487.1">
    <property type="nucleotide sequence ID" value="NZ_BMHE01000006.1"/>
</dbReference>
<dbReference type="SUPFAM" id="SSF51197">
    <property type="entry name" value="Clavaminate synthase-like"/>
    <property type="match status" value="1"/>
</dbReference>
<keyword evidence="2" id="KW-1185">Reference proteome</keyword>
<evidence type="ECO:0000313" key="2">
    <source>
        <dbReference type="Proteomes" id="UP000615455"/>
    </source>
</evidence>
<accession>A0ABQ2BSK5</accession>
<sequence>MSNVEKSHLLTAKQMAEFAVNGFLQIADLVPQELNEAVHAEQQNWQGRGHYWQESSVIREVFELPQVKGILQSLVGQAPVYDHSALHVVRPQYHKAQEYHADSVIDTRPFGFDIQAFYFSHDTPAIMGPTLILPGSHLHNGVNTSSIGRYKNIIGQRKLESKAGTIGFLHHAIWHCAQPNYTDDTRYVFKLRLRPGQQQRSLFNTDDYKGPEVAQVFRNMHAWVGNDARLNQIAAAKLYRFLCGDDHVDFSFEKVLGRMGL</sequence>
<dbReference type="InterPro" id="IPR008775">
    <property type="entry name" value="Phytyl_CoA_dOase-like"/>
</dbReference>
<dbReference type="Proteomes" id="UP000615455">
    <property type="component" value="Unassembled WGS sequence"/>
</dbReference>
<protein>
    <recommendedName>
        <fullName evidence="3">Phytanoyl-CoA dioxygenase</fullName>
    </recommendedName>
</protein>
<gene>
    <name evidence="1" type="ORF">GCM10008018_18130</name>
</gene>
<name>A0ABQ2BSK5_9BACL</name>
<reference evidence="2" key="1">
    <citation type="journal article" date="2019" name="Int. J. Syst. Evol. Microbiol.">
        <title>The Global Catalogue of Microorganisms (GCM) 10K type strain sequencing project: providing services to taxonomists for standard genome sequencing and annotation.</title>
        <authorList>
            <consortium name="The Broad Institute Genomics Platform"/>
            <consortium name="The Broad Institute Genome Sequencing Center for Infectious Disease"/>
            <person name="Wu L."/>
            <person name="Ma J."/>
        </authorList>
    </citation>
    <scope>NUCLEOTIDE SEQUENCE [LARGE SCALE GENOMIC DNA]</scope>
    <source>
        <strain evidence="2">CGMCC 1.15043</strain>
    </source>
</reference>
<dbReference type="Gene3D" id="2.60.120.620">
    <property type="entry name" value="q2cbj1_9rhob like domain"/>
    <property type="match status" value="1"/>
</dbReference>
<evidence type="ECO:0008006" key="3">
    <source>
        <dbReference type="Google" id="ProtNLM"/>
    </source>
</evidence>
<proteinExistence type="predicted"/>
<comment type="caution">
    <text evidence="1">The sequence shown here is derived from an EMBL/GenBank/DDBJ whole genome shotgun (WGS) entry which is preliminary data.</text>
</comment>
<dbReference type="Pfam" id="PF05721">
    <property type="entry name" value="PhyH"/>
    <property type="match status" value="1"/>
</dbReference>